<dbReference type="SUPFAM" id="SSF56784">
    <property type="entry name" value="HAD-like"/>
    <property type="match status" value="1"/>
</dbReference>
<dbReference type="Proteomes" id="UP000680304">
    <property type="component" value="Unassembled WGS sequence"/>
</dbReference>
<comment type="caution">
    <text evidence="1">The sequence shown here is derived from an EMBL/GenBank/DDBJ whole genome shotgun (WGS) entry which is preliminary data.</text>
</comment>
<keyword evidence="2" id="KW-1185">Reference proteome</keyword>
<reference evidence="1 2" key="1">
    <citation type="submission" date="2021-04" db="EMBL/GenBank/DDBJ databases">
        <title>Draft genome sequence of Paenibacillus cisolokensis, LC2-13A.</title>
        <authorList>
            <person name="Uke A."/>
            <person name="Chhe C."/>
            <person name="Baramee S."/>
            <person name="Kosugi A."/>
        </authorList>
    </citation>
    <scope>NUCLEOTIDE SEQUENCE [LARGE SCALE GENOMIC DNA]</scope>
    <source>
        <strain evidence="1 2">LC2-13A</strain>
    </source>
</reference>
<gene>
    <name evidence="1" type="ORF">PACILC2_05930</name>
</gene>
<name>A0ABQ4N1H6_9BACL</name>
<accession>A0ABQ4N1H6</accession>
<proteinExistence type="predicted"/>
<organism evidence="1 2">
    <name type="scientific">Paenibacillus cisolokensis</name>
    <dbReference type="NCBI Taxonomy" id="1658519"/>
    <lineage>
        <taxon>Bacteria</taxon>
        <taxon>Bacillati</taxon>
        <taxon>Bacillota</taxon>
        <taxon>Bacilli</taxon>
        <taxon>Bacillales</taxon>
        <taxon>Paenibacillaceae</taxon>
        <taxon>Paenibacillus</taxon>
    </lineage>
</organism>
<protein>
    <submittedName>
        <fullName evidence="1">Uncharacterized protein</fullName>
    </submittedName>
</protein>
<dbReference type="InterPro" id="IPR036412">
    <property type="entry name" value="HAD-like_sf"/>
</dbReference>
<dbReference type="Gene3D" id="3.40.50.1000">
    <property type="entry name" value="HAD superfamily/HAD-like"/>
    <property type="match status" value="1"/>
</dbReference>
<evidence type="ECO:0000313" key="1">
    <source>
        <dbReference type="EMBL" id="GIQ62025.1"/>
    </source>
</evidence>
<dbReference type="Pfam" id="PF08282">
    <property type="entry name" value="Hydrolase_3"/>
    <property type="match status" value="1"/>
</dbReference>
<dbReference type="EMBL" id="BOVJ01000017">
    <property type="protein sequence ID" value="GIQ62025.1"/>
    <property type="molecule type" value="Genomic_DNA"/>
</dbReference>
<dbReference type="RefSeq" id="WP_244863178.1">
    <property type="nucleotide sequence ID" value="NZ_BOVJ01000017.1"/>
</dbReference>
<dbReference type="InterPro" id="IPR023214">
    <property type="entry name" value="HAD_sf"/>
</dbReference>
<evidence type="ECO:0000313" key="2">
    <source>
        <dbReference type="Proteomes" id="UP000680304"/>
    </source>
</evidence>
<sequence length="53" mass="5711">MNDLGLFEAAGRKIAVRNAQDAIKRLADEIVPPNDEDGVAAYLERETGAKAAR</sequence>